<dbReference type="Gene3D" id="3.60.10.10">
    <property type="entry name" value="Endonuclease/exonuclease/phosphatase"/>
    <property type="match status" value="1"/>
</dbReference>
<dbReference type="OrthoDB" id="692400at2759"/>
<dbReference type="Proteomes" id="UP000245207">
    <property type="component" value="Unassembled WGS sequence"/>
</dbReference>
<feature type="region of interest" description="Disordered" evidence="1">
    <location>
        <begin position="13"/>
        <end position="50"/>
    </location>
</feature>
<accession>A0A2U1QMD7</accession>
<keyword evidence="2" id="KW-0548">Nucleotidyltransferase</keyword>
<evidence type="ECO:0000313" key="3">
    <source>
        <dbReference type="Proteomes" id="UP000245207"/>
    </source>
</evidence>
<name>A0A2U1QMD7_ARTAN</name>
<gene>
    <name evidence="2" type="ORF">CTI12_AA012110</name>
</gene>
<dbReference type="InterPro" id="IPR036691">
    <property type="entry name" value="Endo/exonu/phosph_ase_sf"/>
</dbReference>
<keyword evidence="2" id="KW-0695">RNA-directed DNA polymerase</keyword>
<dbReference type="PANTHER" id="PTHR33710">
    <property type="entry name" value="BNAC02G09200D PROTEIN"/>
    <property type="match status" value="1"/>
</dbReference>
<dbReference type="SUPFAM" id="SSF56219">
    <property type="entry name" value="DNase I-like"/>
    <property type="match status" value="1"/>
</dbReference>
<dbReference type="GO" id="GO:0003964">
    <property type="term" value="F:RNA-directed DNA polymerase activity"/>
    <property type="evidence" value="ECO:0007669"/>
    <property type="project" value="UniProtKB-KW"/>
</dbReference>
<keyword evidence="2" id="KW-0808">Transferase</keyword>
<sequence length="317" mass="36154">MVSPLVEQCHAENVTPKPHVTSAEESISDDSCPPGFKHLKQNSPHQATKPHIRNCSTSFARYRKKDFRGISIINEITKMIEVGGALGYDACSLARGRSGGIISVWDPAFFNKVQIWSADHYLIVQGTWLNSTDTYYMINIYGPQNPLDKVTLWNTLLSFIQQHPGKFILFGDLNEVKDESERLRSTFNRSEAQDFKSFIADSGLTDLPLAGHLYTWMNKDGSKLSKRDHFLISNPIIDDNPDLKAVILDRRWSDHSPILLDKNHTDYGPIPIKFFHSWLKRVGIHYLIKTANDELMANHSGTGYILHHKFKFFKARL</sequence>
<evidence type="ECO:0000313" key="2">
    <source>
        <dbReference type="EMBL" id="PWA99161.1"/>
    </source>
</evidence>
<keyword evidence="3" id="KW-1185">Reference proteome</keyword>
<protein>
    <submittedName>
        <fullName evidence="2">RNA-directed DNA polymerase, eukaryota</fullName>
    </submittedName>
</protein>
<evidence type="ECO:0000256" key="1">
    <source>
        <dbReference type="SAM" id="MobiDB-lite"/>
    </source>
</evidence>
<proteinExistence type="predicted"/>
<dbReference type="EMBL" id="PKPP01000033">
    <property type="protein sequence ID" value="PWA99161.1"/>
    <property type="molecule type" value="Genomic_DNA"/>
</dbReference>
<dbReference type="PANTHER" id="PTHR33710:SF64">
    <property type="entry name" value="ENDONUCLEASE_EXONUCLEASE_PHOSPHATASE DOMAIN-CONTAINING PROTEIN"/>
    <property type="match status" value="1"/>
</dbReference>
<reference evidence="2 3" key="1">
    <citation type="journal article" date="2018" name="Mol. Plant">
        <title>The genome of Artemisia annua provides insight into the evolution of Asteraceae family and artemisinin biosynthesis.</title>
        <authorList>
            <person name="Shen Q."/>
            <person name="Zhang L."/>
            <person name="Liao Z."/>
            <person name="Wang S."/>
            <person name="Yan T."/>
            <person name="Shi P."/>
            <person name="Liu M."/>
            <person name="Fu X."/>
            <person name="Pan Q."/>
            <person name="Wang Y."/>
            <person name="Lv Z."/>
            <person name="Lu X."/>
            <person name="Zhang F."/>
            <person name="Jiang W."/>
            <person name="Ma Y."/>
            <person name="Chen M."/>
            <person name="Hao X."/>
            <person name="Li L."/>
            <person name="Tang Y."/>
            <person name="Lv G."/>
            <person name="Zhou Y."/>
            <person name="Sun X."/>
            <person name="Brodelius P.E."/>
            <person name="Rose J.K.C."/>
            <person name="Tang K."/>
        </authorList>
    </citation>
    <scope>NUCLEOTIDE SEQUENCE [LARGE SCALE GENOMIC DNA]</scope>
    <source>
        <strain evidence="3">cv. Huhao1</strain>
        <tissue evidence="2">Leaf</tissue>
    </source>
</reference>
<comment type="caution">
    <text evidence="2">The sequence shown here is derived from an EMBL/GenBank/DDBJ whole genome shotgun (WGS) entry which is preliminary data.</text>
</comment>
<organism evidence="2 3">
    <name type="scientific">Artemisia annua</name>
    <name type="common">Sweet wormwood</name>
    <dbReference type="NCBI Taxonomy" id="35608"/>
    <lineage>
        <taxon>Eukaryota</taxon>
        <taxon>Viridiplantae</taxon>
        <taxon>Streptophyta</taxon>
        <taxon>Embryophyta</taxon>
        <taxon>Tracheophyta</taxon>
        <taxon>Spermatophyta</taxon>
        <taxon>Magnoliopsida</taxon>
        <taxon>eudicotyledons</taxon>
        <taxon>Gunneridae</taxon>
        <taxon>Pentapetalae</taxon>
        <taxon>asterids</taxon>
        <taxon>campanulids</taxon>
        <taxon>Asterales</taxon>
        <taxon>Asteraceae</taxon>
        <taxon>Asteroideae</taxon>
        <taxon>Anthemideae</taxon>
        <taxon>Artemisiinae</taxon>
        <taxon>Artemisia</taxon>
    </lineage>
</organism>
<dbReference type="AlphaFoldDB" id="A0A2U1QMD7"/>